<feature type="region of interest" description="Disordered" evidence="1">
    <location>
        <begin position="1"/>
        <end position="22"/>
    </location>
</feature>
<proteinExistence type="predicted"/>
<gene>
    <name evidence="2" type="ORF">QBC38DRAFT_502533</name>
</gene>
<dbReference type="AlphaFoldDB" id="A0AAN7BIN8"/>
<reference evidence="2" key="2">
    <citation type="submission" date="2023-05" db="EMBL/GenBank/DDBJ databases">
        <authorList>
            <consortium name="Lawrence Berkeley National Laboratory"/>
            <person name="Steindorff A."/>
            <person name="Hensen N."/>
            <person name="Bonometti L."/>
            <person name="Westerberg I."/>
            <person name="Brannstrom I.O."/>
            <person name="Guillou S."/>
            <person name="Cros-Aarteil S."/>
            <person name="Calhoun S."/>
            <person name="Haridas S."/>
            <person name="Kuo A."/>
            <person name="Mondo S."/>
            <person name="Pangilinan J."/>
            <person name="Riley R."/>
            <person name="Labutti K."/>
            <person name="Andreopoulos B."/>
            <person name="Lipzen A."/>
            <person name="Chen C."/>
            <person name="Yanf M."/>
            <person name="Daum C."/>
            <person name="Ng V."/>
            <person name="Clum A."/>
            <person name="Ohm R."/>
            <person name="Martin F."/>
            <person name="Silar P."/>
            <person name="Natvig D."/>
            <person name="Lalanne C."/>
            <person name="Gautier V."/>
            <person name="Ament-Velasquez S.L."/>
            <person name="Kruys A."/>
            <person name="Hutchinson M.I."/>
            <person name="Powell A.J."/>
            <person name="Barry K."/>
            <person name="Miller A.N."/>
            <person name="Grigoriev I.V."/>
            <person name="Debuchy R."/>
            <person name="Gladieux P."/>
            <person name="Thoren M.H."/>
            <person name="Johannesson H."/>
        </authorList>
    </citation>
    <scope>NUCLEOTIDE SEQUENCE</scope>
    <source>
        <strain evidence="2">CBS 990.96</strain>
    </source>
</reference>
<name>A0AAN7BIN8_9PEZI</name>
<keyword evidence="3" id="KW-1185">Reference proteome</keyword>
<accession>A0AAN7BIN8</accession>
<reference evidence="2" key="1">
    <citation type="journal article" date="2023" name="Mol. Phylogenet. Evol.">
        <title>Genome-scale phylogeny and comparative genomics of the fungal order Sordariales.</title>
        <authorList>
            <person name="Hensen N."/>
            <person name="Bonometti L."/>
            <person name="Westerberg I."/>
            <person name="Brannstrom I.O."/>
            <person name="Guillou S."/>
            <person name="Cros-Aarteil S."/>
            <person name="Calhoun S."/>
            <person name="Haridas S."/>
            <person name="Kuo A."/>
            <person name="Mondo S."/>
            <person name="Pangilinan J."/>
            <person name="Riley R."/>
            <person name="LaButti K."/>
            <person name="Andreopoulos B."/>
            <person name="Lipzen A."/>
            <person name="Chen C."/>
            <person name="Yan M."/>
            <person name="Daum C."/>
            <person name="Ng V."/>
            <person name="Clum A."/>
            <person name="Steindorff A."/>
            <person name="Ohm R.A."/>
            <person name="Martin F."/>
            <person name="Silar P."/>
            <person name="Natvig D.O."/>
            <person name="Lalanne C."/>
            <person name="Gautier V."/>
            <person name="Ament-Velasquez S.L."/>
            <person name="Kruys A."/>
            <person name="Hutchinson M.I."/>
            <person name="Powell A.J."/>
            <person name="Barry K."/>
            <person name="Miller A.N."/>
            <person name="Grigoriev I.V."/>
            <person name="Debuchy R."/>
            <person name="Gladieux P."/>
            <person name="Hiltunen Thoren M."/>
            <person name="Johannesson H."/>
        </authorList>
    </citation>
    <scope>NUCLEOTIDE SEQUENCE</scope>
    <source>
        <strain evidence="2">CBS 990.96</strain>
    </source>
</reference>
<organism evidence="2 3">
    <name type="scientific">Podospora fimiseda</name>
    <dbReference type="NCBI Taxonomy" id="252190"/>
    <lineage>
        <taxon>Eukaryota</taxon>
        <taxon>Fungi</taxon>
        <taxon>Dikarya</taxon>
        <taxon>Ascomycota</taxon>
        <taxon>Pezizomycotina</taxon>
        <taxon>Sordariomycetes</taxon>
        <taxon>Sordariomycetidae</taxon>
        <taxon>Sordariales</taxon>
        <taxon>Podosporaceae</taxon>
        <taxon>Podospora</taxon>
    </lineage>
</organism>
<protein>
    <submittedName>
        <fullName evidence="2">Uncharacterized protein</fullName>
    </submittedName>
</protein>
<evidence type="ECO:0000256" key="1">
    <source>
        <dbReference type="SAM" id="MobiDB-lite"/>
    </source>
</evidence>
<feature type="compositionally biased region" description="Basic residues" evidence="1">
    <location>
        <begin position="1"/>
        <end position="20"/>
    </location>
</feature>
<dbReference type="EMBL" id="MU865403">
    <property type="protein sequence ID" value="KAK4224124.1"/>
    <property type="molecule type" value="Genomic_DNA"/>
</dbReference>
<sequence length="164" mass="18600">MSRMTKRRRILTRARSRSPTHPRAQEILILSHVLMTDDQNPILLTSDEEQCPRARMFVGAPNSPPATARASRRKSVLPTKGAYKDSEAARMALIREFREWGIICDGGLGWRPFLFLSRMDFSSSSGCRQCSQFAPGNPRASLCRPPRMPPKIQRLQEWLSSESS</sequence>
<comment type="caution">
    <text evidence="2">The sequence shown here is derived from an EMBL/GenBank/DDBJ whole genome shotgun (WGS) entry which is preliminary data.</text>
</comment>
<dbReference type="Proteomes" id="UP001301958">
    <property type="component" value="Unassembled WGS sequence"/>
</dbReference>
<evidence type="ECO:0000313" key="3">
    <source>
        <dbReference type="Proteomes" id="UP001301958"/>
    </source>
</evidence>
<evidence type="ECO:0000313" key="2">
    <source>
        <dbReference type="EMBL" id="KAK4224124.1"/>
    </source>
</evidence>